<feature type="transmembrane region" description="Helical" evidence="7">
    <location>
        <begin position="244"/>
        <end position="264"/>
    </location>
</feature>
<accession>A0A061AEW4</accession>
<dbReference type="EMBL" id="LK052936">
    <property type="protein sequence ID" value="CDR35686.1"/>
    <property type="molecule type" value="Genomic_DNA"/>
</dbReference>
<dbReference type="AlphaFoldDB" id="A0A061AEW4"/>
<dbReference type="InterPro" id="IPR002528">
    <property type="entry name" value="MATE_fam"/>
</dbReference>
<feature type="transmembrane region" description="Helical" evidence="7">
    <location>
        <begin position="347"/>
        <end position="371"/>
    </location>
</feature>
<reference evidence="8" key="1">
    <citation type="journal article" date="2014" name="Genome Announc.">
        <title>Draft genome sequence of Rhodosporidium toruloides CECT1137, an oleaginous yeast of biotechnological interest.</title>
        <authorList>
            <person name="Morin N."/>
            <person name="Calcas X."/>
            <person name="Devillers H."/>
            <person name="Durrens P."/>
            <person name="Sherman D.J."/>
            <person name="Nicaud J.-M."/>
            <person name="Neuveglise C."/>
        </authorList>
    </citation>
    <scope>NUCLEOTIDE SEQUENCE</scope>
    <source>
        <strain evidence="8">CECT1137</strain>
    </source>
</reference>
<comment type="subcellular location">
    <subcellularLocation>
        <location evidence="1">Membrane</location>
        <topology evidence="1">Multi-pass membrane protein</topology>
    </subcellularLocation>
</comment>
<proteinExistence type="inferred from homology"/>
<dbReference type="PANTHER" id="PTHR11206">
    <property type="entry name" value="MULTIDRUG RESISTANCE PROTEIN"/>
    <property type="match status" value="1"/>
</dbReference>
<evidence type="ECO:0000256" key="3">
    <source>
        <dbReference type="ARBA" id="ARBA00022692"/>
    </source>
</evidence>
<evidence type="ECO:0000256" key="1">
    <source>
        <dbReference type="ARBA" id="ARBA00004141"/>
    </source>
</evidence>
<gene>
    <name evidence="8" type="ORF">RHTO0S_01e04874g</name>
</gene>
<feature type="compositionally biased region" description="Low complexity" evidence="6">
    <location>
        <begin position="34"/>
        <end position="52"/>
    </location>
</feature>
<keyword evidence="5 7" id="KW-0472">Membrane</keyword>
<dbReference type="GO" id="GO:0015297">
    <property type="term" value="F:antiporter activity"/>
    <property type="evidence" value="ECO:0007669"/>
    <property type="project" value="InterPro"/>
</dbReference>
<feature type="transmembrane region" description="Helical" evidence="7">
    <location>
        <begin position="313"/>
        <end position="335"/>
    </location>
</feature>
<dbReference type="Pfam" id="PF01554">
    <property type="entry name" value="MatE"/>
    <property type="match status" value="2"/>
</dbReference>
<comment type="similarity">
    <text evidence="2">Belongs to the multi antimicrobial extrusion (MATE) (TC 2.A.66.1) family.</text>
</comment>
<feature type="region of interest" description="Disordered" evidence="6">
    <location>
        <begin position="26"/>
        <end position="140"/>
    </location>
</feature>
<dbReference type="NCBIfam" id="TIGR00797">
    <property type="entry name" value="matE"/>
    <property type="match status" value="1"/>
</dbReference>
<evidence type="ECO:0000256" key="7">
    <source>
        <dbReference type="SAM" id="Phobius"/>
    </source>
</evidence>
<feature type="transmembrane region" description="Helical" evidence="7">
    <location>
        <begin position="572"/>
        <end position="592"/>
    </location>
</feature>
<dbReference type="CDD" id="cd13132">
    <property type="entry name" value="MATE_eukaryotic"/>
    <property type="match status" value="1"/>
</dbReference>
<sequence>MFSGTYPSTSPASFSRETSFLQQAMARGQTSLSGAAAPATAGEGAAVVEGQGARLGKRRSTGRLSRSSVSMEGRLSPTEESVDEEALADEFGEAEETDRLLPDQPQRLQPPTHATLPYRPVTESTPLLGHSATTDGFTTPAEEEAIERARKLDEKARFAMYSEAKTLFGYSVPILGTHFLEYSLLATVVLATGHLGETELAAASLGNLTNNVASLSIIQGLCAALDTLCPQAFSSSRPQDTSIYAIRTWLICLALVIPQGIFFFNSEWILRDGLRQDPDVAYYAAQYLKILTFASPAYSGFECIRRWLQAQGLMVAPVLALIAAAPINILLNWILVVGPFDSLRLGFIGAPIATTISINVMFLVMLVYSILRAPREAWSGFTRETFTGFGLNIRLGLAGIGMVGSEWWSWEIVGLATSFLGPTALAAQSVLLTSASLFYQYQYALSVAAAVRIGNLLGAQKPSLARVASRVTIFIAIVVSGLNSIMLVLLRNVWGHLFSSDKEIIVLVANVLPIVAAFQLCDGLSGAMGGVLRGAGKPTLGAIINTSSYYVIGLPIGIALSFTGPHLGLNGLWIGLTVALTFTGLSSTYIVWKMDWEAEAEATRVRLGEVKRDEEQ</sequence>
<dbReference type="GO" id="GO:0016020">
    <property type="term" value="C:membrane"/>
    <property type="evidence" value="ECO:0007669"/>
    <property type="project" value="UniProtKB-SubCell"/>
</dbReference>
<keyword evidence="3 7" id="KW-0812">Transmembrane</keyword>
<evidence type="ECO:0000313" key="8">
    <source>
        <dbReference type="EMBL" id="CDR35686.1"/>
    </source>
</evidence>
<evidence type="ECO:0000256" key="5">
    <source>
        <dbReference type="ARBA" id="ARBA00023136"/>
    </source>
</evidence>
<name>A0A061AEW4_RHOTO</name>
<feature type="compositionally biased region" description="Low complexity" evidence="6">
    <location>
        <begin position="102"/>
        <end position="111"/>
    </location>
</feature>
<feature type="transmembrane region" description="Helical" evidence="7">
    <location>
        <begin position="471"/>
        <end position="492"/>
    </location>
</feature>
<evidence type="ECO:0000256" key="4">
    <source>
        <dbReference type="ARBA" id="ARBA00022989"/>
    </source>
</evidence>
<protein>
    <submittedName>
        <fullName evidence="8">RHTO0S01e04874g1_1</fullName>
    </submittedName>
</protein>
<dbReference type="OrthoDB" id="2126698at2759"/>
<dbReference type="GO" id="GO:0042910">
    <property type="term" value="F:xenobiotic transmembrane transporter activity"/>
    <property type="evidence" value="ECO:0007669"/>
    <property type="project" value="InterPro"/>
</dbReference>
<feature type="transmembrane region" description="Helical" evidence="7">
    <location>
        <begin position="391"/>
        <end position="410"/>
    </location>
</feature>
<feature type="compositionally biased region" description="Acidic residues" evidence="6">
    <location>
        <begin position="80"/>
        <end position="96"/>
    </location>
</feature>
<dbReference type="InterPro" id="IPR045069">
    <property type="entry name" value="MATE_euk"/>
</dbReference>
<feature type="transmembrane region" description="Helical" evidence="7">
    <location>
        <begin position="539"/>
        <end position="560"/>
    </location>
</feature>
<organism evidence="8">
    <name type="scientific">Rhodotorula toruloides</name>
    <name type="common">Yeast</name>
    <name type="synonym">Rhodosporidium toruloides</name>
    <dbReference type="NCBI Taxonomy" id="5286"/>
    <lineage>
        <taxon>Eukaryota</taxon>
        <taxon>Fungi</taxon>
        <taxon>Dikarya</taxon>
        <taxon>Basidiomycota</taxon>
        <taxon>Pucciniomycotina</taxon>
        <taxon>Microbotryomycetes</taxon>
        <taxon>Sporidiobolales</taxon>
        <taxon>Sporidiobolaceae</taxon>
        <taxon>Rhodotorula</taxon>
    </lineage>
</organism>
<evidence type="ECO:0000256" key="6">
    <source>
        <dbReference type="SAM" id="MobiDB-lite"/>
    </source>
</evidence>
<evidence type="ECO:0000256" key="2">
    <source>
        <dbReference type="ARBA" id="ARBA00010199"/>
    </source>
</evidence>
<dbReference type="GO" id="GO:1990961">
    <property type="term" value="P:xenobiotic detoxification by transmembrane export across the plasma membrane"/>
    <property type="evidence" value="ECO:0007669"/>
    <property type="project" value="InterPro"/>
</dbReference>
<keyword evidence="4 7" id="KW-1133">Transmembrane helix</keyword>
<feature type="transmembrane region" description="Helical" evidence="7">
    <location>
        <begin position="504"/>
        <end position="527"/>
    </location>
</feature>